<organism evidence="1 2">
    <name type="scientific">Porites lobata</name>
    <dbReference type="NCBI Taxonomy" id="104759"/>
    <lineage>
        <taxon>Eukaryota</taxon>
        <taxon>Metazoa</taxon>
        <taxon>Cnidaria</taxon>
        <taxon>Anthozoa</taxon>
        <taxon>Hexacorallia</taxon>
        <taxon>Scleractinia</taxon>
        <taxon>Fungiina</taxon>
        <taxon>Poritidae</taxon>
        <taxon>Porites</taxon>
    </lineage>
</organism>
<gene>
    <name evidence="1" type="ORF">PLOB_00049913</name>
</gene>
<comment type="caution">
    <text evidence="1">The sequence shown here is derived from an EMBL/GenBank/DDBJ whole genome shotgun (WGS) entry which is preliminary data.</text>
</comment>
<evidence type="ECO:0000313" key="1">
    <source>
        <dbReference type="EMBL" id="CAH3154229.1"/>
    </source>
</evidence>
<dbReference type="EMBL" id="CALNXK010000098">
    <property type="protein sequence ID" value="CAH3154229.1"/>
    <property type="molecule type" value="Genomic_DNA"/>
</dbReference>
<dbReference type="Proteomes" id="UP001159405">
    <property type="component" value="Unassembled WGS sequence"/>
</dbReference>
<proteinExistence type="predicted"/>
<evidence type="ECO:0008006" key="3">
    <source>
        <dbReference type="Google" id="ProtNLM"/>
    </source>
</evidence>
<evidence type="ECO:0000313" key="2">
    <source>
        <dbReference type="Proteomes" id="UP001159405"/>
    </source>
</evidence>
<protein>
    <recommendedName>
        <fullName evidence="3">DDE Tnp4 domain-containing protein</fullName>
    </recommendedName>
</protein>
<accession>A0ABN8Q013</accession>
<name>A0ABN8Q013_9CNID</name>
<sequence length="101" mass="12086">MKTLYQLTLEAVPNKGLMADTFLVPGHPITKELKAQQYIEDRNKYREQHRINFRFVYADLFYPSLLFKLKLLPERCYVFKSITVYVCKGKRNLLIKMKRLV</sequence>
<reference evidence="1 2" key="1">
    <citation type="submission" date="2022-05" db="EMBL/GenBank/DDBJ databases">
        <authorList>
            <consortium name="Genoscope - CEA"/>
            <person name="William W."/>
        </authorList>
    </citation>
    <scope>NUCLEOTIDE SEQUENCE [LARGE SCALE GENOMIC DNA]</scope>
</reference>
<keyword evidence="2" id="KW-1185">Reference proteome</keyword>